<evidence type="ECO:0000313" key="3">
    <source>
        <dbReference type="Proteomes" id="UP000315133"/>
    </source>
</evidence>
<dbReference type="AlphaFoldDB" id="A0A543K5F6"/>
<comment type="caution">
    <text evidence="2">The sequence shown here is derived from an EMBL/GenBank/DDBJ whole genome shotgun (WGS) entry which is preliminary data.</text>
</comment>
<feature type="compositionally biased region" description="Low complexity" evidence="1">
    <location>
        <begin position="208"/>
        <end position="218"/>
    </location>
</feature>
<reference evidence="2 3" key="1">
    <citation type="submission" date="2019-06" db="EMBL/GenBank/DDBJ databases">
        <title>Sequencing the genomes of 1000 actinobacteria strains.</title>
        <authorList>
            <person name="Klenk H.-P."/>
        </authorList>
    </citation>
    <scope>NUCLEOTIDE SEQUENCE [LARGE SCALE GENOMIC DNA]</scope>
    <source>
        <strain evidence="2 3">DSM 12362</strain>
    </source>
</reference>
<protein>
    <submittedName>
        <fullName evidence="2">Uncharacterized protein</fullName>
    </submittedName>
</protein>
<evidence type="ECO:0000256" key="1">
    <source>
        <dbReference type="SAM" id="MobiDB-lite"/>
    </source>
</evidence>
<gene>
    <name evidence="2" type="ORF">FB476_3248</name>
</gene>
<feature type="compositionally biased region" description="Gly residues" evidence="1">
    <location>
        <begin position="219"/>
        <end position="228"/>
    </location>
</feature>
<feature type="region of interest" description="Disordered" evidence="1">
    <location>
        <begin position="201"/>
        <end position="228"/>
    </location>
</feature>
<name>A0A543K5F6_9MICO</name>
<evidence type="ECO:0000313" key="2">
    <source>
        <dbReference type="EMBL" id="TQM90295.1"/>
    </source>
</evidence>
<organism evidence="2 3">
    <name type="scientific">Ornithinimicrobium humiphilum</name>
    <dbReference type="NCBI Taxonomy" id="125288"/>
    <lineage>
        <taxon>Bacteria</taxon>
        <taxon>Bacillati</taxon>
        <taxon>Actinomycetota</taxon>
        <taxon>Actinomycetes</taxon>
        <taxon>Micrococcales</taxon>
        <taxon>Ornithinimicrobiaceae</taxon>
        <taxon>Ornithinimicrobium</taxon>
    </lineage>
</organism>
<accession>A0A543K5F6</accession>
<dbReference type="EMBL" id="VFPU01000004">
    <property type="protein sequence ID" value="TQM90295.1"/>
    <property type="molecule type" value="Genomic_DNA"/>
</dbReference>
<keyword evidence="3" id="KW-1185">Reference proteome</keyword>
<sequence>MRGSIVIRVIPGTPAATAVEAVGGRIIQAVPAAYFPSAHPEVQAWAEDQLVRSSNDVCLEAGDRYSLDDLLDMWMAAYVRMHEDWAPTGDVEATRQAFAGRFAHDLDLHRSSISLIEGRPTAAVFTIGPLDGILMPVLIEIDPRHPGRELAARAAIATMLVRAAPTPVEFDGHADEPTYMRILQDIPQRSNGKLTPMNLVEISEQDARPATGPGSPSPGTGGRCSPGG</sequence>
<proteinExistence type="predicted"/>
<dbReference type="Proteomes" id="UP000315133">
    <property type="component" value="Unassembled WGS sequence"/>
</dbReference>